<dbReference type="Gene3D" id="3.10.20.90">
    <property type="entry name" value="Phosphatidylinositol 3-kinase Catalytic Subunit, Chain A, domain 1"/>
    <property type="match status" value="1"/>
</dbReference>
<name>A0ABQ8X4Y9_9EUKA</name>
<dbReference type="InterPro" id="IPR029071">
    <property type="entry name" value="Ubiquitin-like_domsf"/>
</dbReference>
<dbReference type="PROSITE" id="PS50053">
    <property type="entry name" value="UBIQUITIN_2"/>
    <property type="match status" value="1"/>
</dbReference>
<feature type="domain" description="Ubiquitin-like" evidence="3">
    <location>
        <begin position="6"/>
        <end position="78"/>
    </location>
</feature>
<dbReference type="InterPro" id="IPR000626">
    <property type="entry name" value="Ubiquitin-like_dom"/>
</dbReference>
<evidence type="ECO:0000313" key="5">
    <source>
        <dbReference type="Proteomes" id="UP001150062"/>
    </source>
</evidence>
<feature type="domain" description="UBA" evidence="2">
    <location>
        <begin position="177"/>
        <end position="216"/>
    </location>
</feature>
<proteinExistence type="predicted"/>
<feature type="region of interest" description="Disordered" evidence="1">
    <location>
        <begin position="127"/>
        <end position="157"/>
    </location>
</feature>
<evidence type="ECO:0000259" key="3">
    <source>
        <dbReference type="PROSITE" id="PS50053"/>
    </source>
</evidence>
<dbReference type="Pfam" id="PF00627">
    <property type="entry name" value="UBA"/>
    <property type="match status" value="1"/>
</dbReference>
<dbReference type="SUPFAM" id="SSF54236">
    <property type="entry name" value="Ubiquitin-like"/>
    <property type="match status" value="1"/>
</dbReference>
<dbReference type="SUPFAM" id="SSF46934">
    <property type="entry name" value="UBA-like"/>
    <property type="match status" value="1"/>
</dbReference>
<keyword evidence="5" id="KW-1185">Reference proteome</keyword>
<comment type="caution">
    <text evidence="4">The sequence shown here is derived from an EMBL/GenBank/DDBJ whole genome shotgun (WGS) entry which is preliminary data.</text>
</comment>
<evidence type="ECO:0008006" key="6">
    <source>
        <dbReference type="Google" id="ProtNLM"/>
    </source>
</evidence>
<evidence type="ECO:0000256" key="1">
    <source>
        <dbReference type="SAM" id="MobiDB-lite"/>
    </source>
</evidence>
<gene>
    <name evidence="4" type="ORF">M0813_09730</name>
</gene>
<dbReference type="InterPro" id="IPR009060">
    <property type="entry name" value="UBA-like_sf"/>
</dbReference>
<accession>A0ABQ8X4Y9</accession>
<dbReference type="Gene3D" id="1.10.8.10">
    <property type="entry name" value="DNA helicase RuvA subunit, C-terminal domain"/>
    <property type="match status" value="1"/>
</dbReference>
<dbReference type="InterPro" id="IPR015940">
    <property type="entry name" value="UBA"/>
</dbReference>
<dbReference type="CDD" id="cd17039">
    <property type="entry name" value="Ubl_ubiquitin_like"/>
    <property type="match status" value="1"/>
</dbReference>
<feature type="compositionally biased region" description="Polar residues" evidence="1">
    <location>
        <begin position="142"/>
        <end position="157"/>
    </location>
</feature>
<dbReference type="SMART" id="SM00165">
    <property type="entry name" value="UBA"/>
    <property type="match status" value="1"/>
</dbReference>
<sequence length="216" mass="25233">MTNNTLEIKIRQLNSEKLKITIPHKSTVEDLQEEIYKNHKIPINKQLFLFGGSVLKPEDKLSDLDLQSTDKKMILIQKLLHNEQLFNYQQSIQINKGLYHSNKFNLEEIDQISKRVQSDLVLEKKQKKKKKIDTSNRPPWLQQIQNSSGQRTNNTQNGIVRNSWIGQRTQNTFRNNNFNNDDINKLMVLGFSRERVIRCLTRSNGNVSLAANYLLN</sequence>
<protein>
    <recommendedName>
        <fullName evidence="6">Ubiquitin-like protein</fullName>
    </recommendedName>
</protein>
<dbReference type="Proteomes" id="UP001150062">
    <property type="component" value="Unassembled WGS sequence"/>
</dbReference>
<dbReference type="Pfam" id="PF00240">
    <property type="entry name" value="ubiquitin"/>
    <property type="match status" value="1"/>
</dbReference>
<evidence type="ECO:0000259" key="2">
    <source>
        <dbReference type="PROSITE" id="PS50030"/>
    </source>
</evidence>
<dbReference type="EMBL" id="JAOAOG010000334">
    <property type="protein sequence ID" value="KAJ6227491.1"/>
    <property type="molecule type" value="Genomic_DNA"/>
</dbReference>
<reference evidence="4" key="1">
    <citation type="submission" date="2022-08" db="EMBL/GenBank/DDBJ databases">
        <title>Novel sulfate-reducing endosymbionts in the free-living metamonad Anaeramoeba.</title>
        <authorList>
            <person name="Jerlstrom-Hultqvist J."/>
            <person name="Cepicka I."/>
            <person name="Gallot-Lavallee L."/>
            <person name="Salas-Leiva D."/>
            <person name="Curtis B.A."/>
            <person name="Zahonova K."/>
            <person name="Pipaliya S."/>
            <person name="Dacks J."/>
            <person name="Roger A.J."/>
        </authorList>
    </citation>
    <scope>NUCLEOTIDE SEQUENCE</scope>
    <source>
        <strain evidence="4">Schooner1</strain>
    </source>
</reference>
<dbReference type="SMART" id="SM00213">
    <property type="entry name" value="UBQ"/>
    <property type="match status" value="1"/>
</dbReference>
<evidence type="ECO:0000313" key="4">
    <source>
        <dbReference type="EMBL" id="KAJ6227491.1"/>
    </source>
</evidence>
<dbReference type="PROSITE" id="PS50030">
    <property type="entry name" value="UBA"/>
    <property type="match status" value="1"/>
</dbReference>
<organism evidence="4 5">
    <name type="scientific">Anaeramoeba flamelloides</name>
    <dbReference type="NCBI Taxonomy" id="1746091"/>
    <lineage>
        <taxon>Eukaryota</taxon>
        <taxon>Metamonada</taxon>
        <taxon>Anaeramoebidae</taxon>
        <taxon>Anaeramoeba</taxon>
    </lineage>
</organism>